<protein>
    <submittedName>
        <fullName evidence="1">Uncharacterized protein</fullName>
    </submittedName>
</protein>
<sequence>MGRTRSLSSLDEQRLSPDYFKFKAGRGLGLFRLPLRN</sequence>
<dbReference type="AlphaFoldDB" id="F4G2T4"/>
<evidence type="ECO:0000313" key="1">
    <source>
        <dbReference type="EMBL" id="AEB95132.1"/>
    </source>
</evidence>
<name>F4G2T4_METCR</name>
<reference evidence="1 2" key="1">
    <citation type="journal article" date="2011" name="J. Bacteriol.">
        <title>Complete genome sequence of Metallosphaera cuprina, a metal sulfide-oxidizing archaeon from a hot spring.</title>
        <authorList>
            <person name="Liu L.J."/>
            <person name="You X.Y."/>
            <person name="Zheng H."/>
            <person name="Wang S."/>
            <person name="Jiang C.Y."/>
            <person name="Liu S.J."/>
        </authorList>
    </citation>
    <scope>NUCLEOTIDE SEQUENCE [LARGE SCALE GENOMIC DNA]</scope>
    <source>
        <strain evidence="1 2">Ar-4</strain>
    </source>
</reference>
<dbReference type="HOGENOM" id="CLU_3338401_0_0_2"/>
<dbReference type="PATRIC" id="fig|1006006.8.peg.1019"/>
<gene>
    <name evidence="1" type="ordered locus">Mcup_1027</name>
</gene>
<proteinExistence type="predicted"/>
<dbReference type="EMBL" id="CP002656">
    <property type="protein sequence ID" value="AEB95132.1"/>
    <property type="molecule type" value="Genomic_DNA"/>
</dbReference>
<accession>F4G2T4</accession>
<dbReference type="KEGG" id="mcn:Mcup_1027"/>
<organism evidence="1 2">
    <name type="scientific">Metallosphaera cuprina (strain Ar-4)</name>
    <dbReference type="NCBI Taxonomy" id="1006006"/>
    <lineage>
        <taxon>Archaea</taxon>
        <taxon>Thermoproteota</taxon>
        <taxon>Thermoprotei</taxon>
        <taxon>Sulfolobales</taxon>
        <taxon>Sulfolobaceae</taxon>
        <taxon>Metallosphaera</taxon>
    </lineage>
</organism>
<keyword evidence="2" id="KW-1185">Reference proteome</keyword>
<dbReference type="Proteomes" id="UP000007812">
    <property type="component" value="Chromosome"/>
</dbReference>
<evidence type="ECO:0000313" key="2">
    <source>
        <dbReference type="Proteomes" id="UP000007812"/>
    </source>
</evidence>